<feature type="transmembrane region" description="Helical" evidence="7">
    <location>
        <begin position="110"/>
        <end position="131"/>
    </location>
</feature>
<dbReference type="NCBIfam" id="NF009163">
    <property type="entry name" value="PRK12509.1"/>
    <property type="match status" value="1"/>
</dbReference>
<dbReference type="AlphaFoldDB" id="A0A1I1KHG2"/>
<keyword evidence="10" id="KW-1185">Reference proteome</keyword>
<feature type="domain" description="Na+/H+ antiporter MnhB subunit-related protein" evidence="8">
    <location>
        <begin position="7"/>
        <end position="126"/>
    </location>
</feature>
<dbReference type="InterPro" id="IPR007182">
    <property type="entry name" value="MnhB"/>
</dbReference>
<name>A0A1I1KHG2_9GAMM</name>
<protein>
    <submittedName>
        <fullName evidence="9">Multisubunit sodium/proton antiporter, MrpB subunit</fullName>
    </submittedName>
</protein>
<comment type="subcellular location">
    <subcellularLocation>
        <location evidence="1">Cell membrane</location>
        <topology evidence="1">Multi-pass membrane protein</topology>
    </subcellularLocation>
</comment>
<gene>
    <name evidence="9" type="ORF">SAMN05421848_1965</name>
</gene>
<keyword evidence="5 7" id="KW-1133">Transmembrane helix</keyword>
<keyword evidence="6 7" id="KW-0472">Membrane</keyword>
<dbReference type="Pfam" id="PF04039">
    <property type="entry name" value="MnhB"/>
    <property type="match status" value="1"/>
</dbReference>
<evidence type="ECO:0000313" key="10">
    <source>
        <dbReference type="Proteomes" id="UP000199046"/>
    </source>
</evidence>
<feature type="transmembrane region" description="Helical" evidence="7">
    <location>
        <begin position="34"/>
        <end position="50"/>
    </location>
</feature>
<proteinExistence type="inferred from homology"/>
<evidence type="ECO:0000256" key="4">
    <source>
        <dbReference type="ARBA" id="ARBA00022692"/>
    </source>
</evidence>
<evidence type="ECO:0000256" key="2">
    <source>
        <dbReference type="ARBA" id="ARBA00009425"/>
    </source>
</evidence>
<evidence type="ECO:0000313" key="9">
    <source>
        <dbReference type="EMBL" id="SFC60005.1"/>
    </source>
</evidence>
<dbReference type="EMBL" id="FOLY01000004">
    <property type="protein sequence ID" value="SFC60005.1"/>
    <property type="molecule type" value="Genomic_DNA"/>
</dbReference>
<dbReference type="PANTHER" id="PTHR33932:SF4">
    <property type="entry name" value="NA(+)_H(+) ANTIPORTER SUBUNIT B"/>
    <property type="match status" value="1"/>
</dbReference>
<evidence type="ECO:0000256" key="3">
    <source>
        <dbReference type="ARBA" id="ARBA00022475"/>
    </source>
</evidence>
<keyword evidence="3" id="KW-1003">Cell membrane</keyword>
<accession>A0A1I1KHG2</accession>
<dbReference type="OrthoDB" id="9798859at2"/>
<dbReference type="STRING" id="402385.SAMN05421848_1965"/>
<dbReference type="PANTHER" id="PTHR33932">
    <property type="entry name" value="NA(+)/H(+) ANTIPORTER SUBUNIT B"/>
    <property type="match status" value="1"/>
</dbReference>
<comment type="similarity">
    <text evidence="2">Belongs to the CPA3 antiporters (TC 2.A.63) subunit B family.</text>
</comment>
<feature type="transmembrane region" description="Helical" evidence="7">
    <location>
        <begin position="7"/>
        <end position="28"/>
    </location>
</feature>
<organism evidence="9 10">
    <name type="scientific">Kushneria avicenniae</name>
    <dbReference type="NCBI Taxonomy" id="402385"/>
    <lineage>
        <taxon>Bacteria</taxon>
        <taxon>Pseudomonadati</taxon>
        <taxon>Pseudomonadota</taxon>
        <taxon>Gammaproteobacteria</taxon>
        <taxon>Oceanospirillales</taxon>
        <taxon>Halomonadaceae</taxon>
        <taxon>Kushneria</taxon>
    </lineage>
</organism>
<keyword evidence="4 7" id="KW-0812">Transmembrane</keyword>
<evidence type="ECO:0000259" key="8">
    <source>
        <dbReference type="Pfam" id="PF04039"/>
    </source>
</evidence>
<feature type="transmembrane region" description="Helical" evidence="7">
    <location>
        <begin position="71"/>
        <end position="90"/>
    </location>
</feature>
<evidence type="ECO:0000256" key="7">
    <source>
        <dbReference type="SAM" id="Phobius"/>
    </source>
</evidence>
<evidence type="ECO:0000256" key="1">
    <source>
        <dbReference type="ARBA" id="ARBA00004651"/>
    </source>
</evidence>
<reference evidence="10" key="1">
    <citation type="submission" date="2016-10" db="EMBL/GenBank/DDBJ databases">
        <authorList>
            <person name="Varghese N."/>
            <person name="Submissions S."/>
        </authorList>
    </citation>
    <scope>NUCLEOTIDE SEQUENCE [LARGE SCALE GENOMIC DNA]</scope>
    <source>
        <strain evidence="10">DSM 23439</strain>
    </source>
</reference>
<dbReference type="Proteomes" id="UP000199046">
    <property type="component" value="Unassembled WGS sequence"/>
</dbReference>
<dbReference type="GO" id="GO:0005886">
    <property type="term" value="C:plasma membrane"/>
    <property type="evidence" value="ECO:0007669"/>
    <property type="project" value="UniProtKB-SubCell"/>
</dbReference>
<evidence type="ECO:0000256" key="6">
    <source>
        <dbReference type="ARBA" id="ARBA00023136"/>
    </source>
</evidence>
<dbReference type="InterPro" id="IPR050622">
    <property type="entry name" value="CPA3_antiporter_subunitB"/>
</dbReference>
<sequence length="139" mass="14958">MKTGTLILTVAAQTLVPLQILFSLFLLLRGHDEPGGGFIAGLVVAGAFALHQFVNGPQATRRLLRVDPRDCIGIGLLLGVGSAFPAWWQGEPFLTAQWWDVMGLKLSTPLIFDIGVYLVVLGSVLTAVITLTEVDKDET</sequence>
<evidence type="ECO:0000256" key="5">
    <source>
        <dbReference type="ARBA" id="ARBA00022989"/>
    </source>
</evidence>
<dbReference type="RefSeq" id="WP_090133479.1">
    <property type="nucleotide sequence ID" value="NZ_FOLY01000004.1"/>
</dbReference>